<dbReference type="SUPFAM" id="SSF54427">
    <property type="entry name" value="NTF2-like"/>
    <property type="match status" value="1"/>
</dbReference>
<keyword evidence="3" id="KW-1185">Reference proteome</keyword>
<evidence type="ECO:0000313" key="3">
    <source>
        <dbReference type="Proteomes" id="UP000466785"/>
    </source>
</evidence>
<accession>A0A6N4V3U2</accession>
<evidence type="ECO:0000313" key="2">
    <source>
        <dbReference type="EMBL" id="BBX49474.1"/>
    </source>
</evidence>
<dbReference type="KEGG" id="mpof:MPOR_05000"/>
<evidence type="ECO:0000259" key="1">
    <source>
        <dbReference type="Pfam" id="PF12680"/>
    </source>
</evidence>
<protein>
    <recommendedName>
        <fullName evidence="1">SnoaL-like domain-containing protein</fullName>
    </recommendedName>
</protein>
<feature type="domain" description="SnoaL-like" evidence="1">
    <location>
        <begin position="10"/>
        <end position="102"/>
    </location>
</feature>
<organism evidence="2 3">
    <name type="scientific">Mycolicibacterium poriferae</name>
    <dbReference type="NCBI Taxonomy" id="39694"/>
    <lineage>
        <taxon>Bacteria</taxon>
        <taxon>Bacillati</taxon>
        <taxon>Actinomycetota</taxon>
        <taxon>Actinomycetes</taxon>
        <taxon>Mycobacteriales</taxon>
        <taxon>Mycobacteriaceae</taxon>
        <taxon>Mycolicibacterium</taxon>
    </lineage>
</organism>
<dbReference type="AlphaFoldDB" id="A0A6N4V3U2"/>
<dbReference type="EMBL" id="AP022570">
    <property type="protein sequence ID" value="BBX49474.1"/>
    <property type="molecule type" value="Genomic_DNA"/>
</dbReference>
<dbReference type="InterPro" id="IPR037401">
    <property type="entry name" value="SnoaL-like"/>
</dbReference>
<reference evidence="2 3" key="1">
    <citation type="journal article" date="2019" name="Emerg. Microbes Infect.">
        <title>Comprehensive subspecies identification of 175 nontuberculous mycobacteria species based on 7547 genomic profiles.</title>
        <authorList>
            <person name="Matsumoto Y."/>
            <person name="Kinjo T."/>
            <person name="Motooka D."/>
            <person name="Nabeya D."/>
            <person name="Jung N."/>
            <person name="Uechi K."/>
            <person name="Horii T."/>
            <person name="Iida T."/>
            <person name="Fujita J."/>
            <person name="Nakamura S."/>
        </authorList>
    </citation>
    <scope>NUCLEOTIDE SEQUENCE [LARGE SCALE GENOMIC DNA]</scope>
    <source>
        <strain evidence="2 3">JCM 12603</strain>
    </source>
</reference>
<sequence>MDEIPAGLSAFLAAVQSRDAKGAAAQLAEYVILESPIADVPYVGREQVGNVIARLIDAFDEFTVTEIIVGDGYFAVVTNARIGTTEIDGVDLVGINAEGKVASLSIHSRPLRAVVELQNRLAPALAMPVLKVAEEL</sequence>
<name>A0A6N4V3U2_9MYCO</name>
<dbReference type="Proteomes" id="UP000466785">
    <property type="component" value="Chromosome"/>
</dbReference>
<gene>
    <name evidence="2" type="ORF">MPOR_05000</name>
</gene>
<proteinExistence type="predicted"/>
<dbReference type="InterPro" id="IPR032710">
    <property type="entry name" value="NTF2-like_dom_sf"/>
</dbReference>
<dbReference type="RefSeq" id="WP_152519361.1">
    <property type="nucleotide sequence ID" value="NZ_AP022570.1"/>
</dbReference>
<dbReference type="Gene3D" id="3.10.450.50">
    <property type="match status" value="1"/>
</dbReference>
<dbReference type="Pfam" id="PF12680">
    <property type="entry name" value="SnoaL_2"/>
    <property type="match status" value="1"/>
</dbReference>